<proteinExistence type="predicted"/>
<feature type="compositionally biased region" description="Basic residues" evidence="16">
    <location>
        <begin position="604"/>
        <end position="616"/>
    </location>
</feature>
<evidence type="ECO:0000256" key="1">
    <source>
        <dbReference type="ARBA" id="ARBA00004123"/>
    </source>
</evidence>
<feature type="region of interest" description="Disordered" evidence="16">
    <location>
        <begin position="1178"/>
        <end position="1204"/>
    </location>
</feature>
<keyword evidence="8 15" id="KW-0175">Coiled coil</keyword>
<feature type="domain" description="BHLH" evidence="18">
    <location>
        <begin position="2168"/>
        <end position="2219"/>
    </location>
</feature>
<dbReference type="InterPro" id="IPR032060">
    <property type="entry name" value="MGA_dom"/>
</dbReference>
<feature type="compositionally biased region" description="Basic and acidic residues" evidence="16">
    <location>
        <begin position="1055"/>
        <end position="1068"/>
    </location>
</feature>
<dbReference type="GO" id="GO:0032991">
    <property type="term" value="C:protein-containing complex"/>
    <property type="evidence" value="ECO:0007669"/>
    <property type="project" value="UniProtKB-ARBA"/>
</dbReference>
<feature type="compositionally biased region" description="Basic and acidic residues" evidence="16">
    <location>
        <begin position="1178"/>
        <end position="1198"/>
    </location>
</feature>
<comment type="subcellular location">
    <subcellularLocation>
        <location evidence="1 14">Nucleus</location>
    </subcellularLocation>
</comment>
<dbReference type="InterPro" id="IPR018186">
    <property type="entry name" value="TF_T-box_CS"/>
</dbReference>
<feature type="compositionally biased region" description="Acidic residues" evidence="16">
    <location>
        <begin position="431"/>
        <end position="444"/>
    </location>
</feature>
<evidence type="ECO:0000256" key="5">
    <source>
        <dbReference type="ARBA" id="ARBA00022553"/>
    </source>
</evidence>
<dbReference type="GO" id="GO:0046983">
    <property type="term" value="F:protein dimerization activity"/>
    <property type="evidence" value="ECO:0007669"/>
    <property type="project" value="InterPro"/>
</dbReference>
<evidence type="ECO:0000256" key="11">
    <source>
        <dbReference type="ARBA" id="ARBA00023242"/>
    </source>
</evidence>
<dbReference type="InterPro" id="IPR046360">
    <property type="entry name" value="T-box_DNA-bd"/>
</dbReference>
<feature type="region of interest" description="Disordered" evidence="16">
    <location>
        <begin position="2479"/>
        <end position="2521"/>
    </location>
</feature>
<dbReference type="Pfam" id="PF00010">
    <property type="entry name" value="HLH"/>
    <property type="match status" value="1"/>
</dbReference>
<evidence type="ECO:0000256" key="3">
    <source>
        <dbReference type="ARBA" id="ARBA00022491"/>
    </source>
</evidence>
<feature type="compositionally biased region" description="Low complexity" evidence="16">
    <location>
        <begin position="1405"/>
        <end position="1416"/>
    </location>
</feature>
<comment type="function">
    <text evidence="12">Functions as a dual-specificity transcription factor, regulating the expression of both MAX-network and T-box family target genes. Functions as a repressor or an activator. Binds to 5'-AATTTCACACCTAGGTGTGAAATT-3' core sequence and seems to regulate MYC-MAX target genes. Suppresses transcriptional activation by MYC and inhibits MYC-dependent cell transformation. Function activated by heterodimerization with MAX. This heterodimerization serves the dual function of both generating an E-box-binding heterodimer and simultaneously blocking interaction of a corepressor.</text>
</comment>
<evidence type="ECO:0000256" key="13">
    <source>
        <dbReference type="ARBA" id="ARBA00067820"/>
    </source>
</evidence>
<keyword evidence="4" id="KW-1017">Isopeptide bond</keyword>
<sequence length="2797" mass="309201">MARDAMRQRVATWDCRCGQWSLSWLLCGHNDQHAWKINKQHQERMSAFQRSKPSVSTPAYFVILQQSQGKTDEGILVANRDTSSVAPVMSVGNDKYQSKSFLSAECTSGKITVTLDNNNMWNEFFRCNTEMVLTKQGRRMFPYCRYWISGLDPNLKYILVMDITPMDNHRFKWNGKTWEPGGRSEPHVLGRVFIHPESPSTGHYWMHQPISFYKLKLTNNILDQEGHIILHSMHRYLPRLHVVPANKATEVIQLNGPDVHTFTFPQTEFIAVTAYQNFQITQLKIDCNPFAKGFREGAVTGRPVKEAKSKTVAQEIDSPAHKKQVDHGSPESIQKLRELFRASENLDNENEAFIAECEFLNFTNPPSDFVVSTQKKTKTDDKSLDEPSHLASPEDLKPLSNAVIKEEPVDDYDYNCSMIPPGERKIKQESSDNEVTDEYSNSDDDYPILERQFAQFQSEPHVERKRSFTSPSGVAKAKLLKLDSGKMPVVYLEQCTGEKNTVSDLNLLVLRQETFLDSHVYNLQSFTEVSHDLTSSNSILATGKEMSNKDKQRSSRHSVNSEYIMPEDSLSSSQMSCAAKNKLLPIATKLQNTRIQNTRLPSVKSKRGRPRKHKAKTGQNARKTSIATPLFQDFNPDLEDVDGVLFVAFASKDALDVHTGNKPKKDAQSSFPVSTMSKSEKDDQRKISSLQRKLVADLRSMRHRQVIHPALQQVGLKLNIVDHTMSIDLRYLGVQLPLPSIPNNSRWDNYGICAQVSGFTFVSRTGKTTDYRKIKGWREKFSANSSSIKNEGNGSESSLKNRSAFCSDELDEYLENEARLMESSCGFSQKESESDVTYQLPTRSISYVRTLDSVLKKTVSQPPSSSLKPLSTKKRKYSKRKTYNLKANSRLKTISTSNVVAKENSINDKLPSGSDQTVHVLPTTSSSLEQMSLSSSHQQTSVKTPKKNKVRLKLLNTEKNAISESTSVRKGRTAQTSKKCIHKQNCKRTSECNNEFCRLGCVCQSLSCSTQISTHCRQSECMFGCTCLKSKRFVGKCGSKYSMNISIDSSDGEDSLSHPESQKSKNDESNESPGLCSPKSFPIWNKTDIDSDPEPVPARTKVESDDSNARSSSPEPQQPEKMKLPYVDDSDESADEMDNECSCSESLTCARLRIYERKPPQPDNCTCEDCRESEQDYGHKLFKNKAKDKSYKDEENKRSSNTGPTKLIEIISDCSWEQDRSKILNIVSQHMNNTEPQSFKVGSFNIELTSEEKTEDKSDDKTEDKLRTAYSSRVKISMAPDQRTEQCSSKHQSLKWKTESVKLQEHKPLDSCSEKEPMEKSHGGKGLPFYTKIIPAGKLIAHRKTSTVNHSELIQVNGKYYPQAKLLLGQMGALHPANRLAAYITHRLRPSLYNLSKLNELNSKLHSSSLSPSSGSMDENGKDSPSSIQKVDNSPLNKIATQPQPSSVFTQFVMNEVGTLKQKNPLTTLSPTQLLVVTSLPPSKSITSTISSTKMPTLTSHLLTSSPITLDTVSPSQAKTSVPTLIKIISKDSASSPPDLLAARSTDPTSTLTITKVSPTKGSVFPPPPLLKPLPSSTVNASSLPPLQVKNIASPPANSLRTSANSIKLGSVAPQVGDVLPTLTLRPVSPQSTLITKSTVTSPRMEKRMGPRLLLIPMQSSTPPVKPVTRPPQMPGQKVILQPIRSPGGGTNLFRHPNGQIIQLVPLQQVRSALVQPGNQQIVFRNPGSAMGVRLPLPGRTAAVAAPSITAVSSITSKTGSVLGSVSTSSQVSSEVTTSSNPSFLSQTGTLRFRIAPPTTTSDQQSLSKVTTCSSNGQAENQSNVVPLQTGTFALLKIPATTIPASFPKDISGVSQTNVFSGNKDNMPVESGDTSEERKSDSPSECVVSRTTNENTEKVDGKGVELPASEVAKADKISDLQSVDSSLQSEENILVHGNQSRYKSEGAVDQINDQVEQKDKHQHQEIVEPKSIPDSEYPASKVTLEQNMDSEPGGSVSETSLLQVTLPSSVALSNSALSSTEERNTEKKSVLTELVRDSCTNTNETDIKSPKESHIDSKNKSIVTPNESGTKETLDVRLKDHGVIDCNTSDGQSNEQDVDSDVDDSVDIETVEELSEKINIARLKATAGKTNSSTDKCNAHDVMRGRRKGLKKGSPIFIRDEDEDPTSYHRRTHTANERRRRNEMRDLFEDLKNALGLNNLPKVSKSYILKQAIEEIEGLTYEADTLIRKKTLLSQRQNQLIKKMTNLSGRPKEVIMKKLEYLDAKQKAVEAERKKKQLEEDIALLKASLKCDTHLKNPYPAQKAEETQVHLSSKTKKPLILRKPTITPLESAPSQPDVSLISSMVLSHEEQLIADINQQASAQIQSGVAPVVLQFSGTLQGNDNLEKISVPVTQSTLPDRSFEVSPPIQDSDDLSMMPKIVNVTSLANEASIIDLDTELQKHTALINESSKHNSNSLLTVAAAVNEDKTDQEIMLFNTKSDQEKSVKDAKPDHKAKTPVSVSSPTPALPSGATLSVSEKQNSAQESFKHNLTVEDVNTSKEDFGVINVEEQHFPVINIKKIEKECNLDLAFKKVSSIVDNPELDPSELIDVIGDHEDETLTSLLDEIAFLNQELNNDMDSGSDFPGSETGSRSSTSKLLDVDASPYSFGQFKELARIKEKVSLSHLFLQLEEGEIQDFAQKSEDTGAMTVETDAKKVTVPELAEKSLGIQEENNYALTPGKVSKQESSSSDAWWRPMPKLAPLGLKAATLSADQRVLPSKAMPSLAPVAKRLTSSHVCEEHAKQPSTAVSMSSKIEN</sequence>
<feature type="region of interest" description="Disordered" evidence="16">
    <location>
        <begin position="601"/>
        <end position="622"/>
    </location>
</feature>
<dbReference type="CDD" id="cd20195">
    <property type="entry name" value="T-box_MGA-like"/>
    <property type="match status" value="1"/>
</dbReference>
<evidence type="ECO:0000256" key="8">
    <source>
        <dbReference type="ARBA" id="ARBA00023054"/>
    </source>
</evidence>
<keyword evidence="3" id="KW-0678">Repressor</keyword>
<feature type="compositionally biased region" description="Polar residues" evidence="16">
    <location>
        <begin position="2512"/>
        <end position="2521"/>
    </location>
</feature>
<gene>
    <name evidence="19" type="ORF">PECUL_23A053402</name>
</gene>
<dbReference type="SUPFAM" id="SSF49417">
    <property type="entry name" value="p53-like transcription factors"/>
    <property type="match status" value="1"/>
</dbReference>
<keyword evidence="2" id="KW-0488">Methylation</keyword>
<feature type="compositionally biased region" description="Basic and acidic residues" evidence="16">
    <location>
        <begin position="2480"/>
        <end position="2495"/>
    </location>
</feature>
<dbReference type="PROSITE" id="PS01264">
    <property type="entry name" value="TBOX_2"/>
    <property type="match status" value="1"/>
</dbReference>
<dbReference type="SMART" id="SM00425">
    <property type="entry name" value="TBOX"/>
    <property type="match status" value="1"/>
</dbReference>
<evidence type="ECO:0000256" key="6">
    <source>
        <dbReference type="ARBA" id="ARBA00022843"/>
    </source>
</evidence>
<evidence type="ECO:0000256" key="16">
    <source>
        <dbReference type="SAM" id="MobiDB-lite"/>
    </source>
</evidence>
<evidence type="ECO:0000256" key="2">
    <source>
        <dbReference type="ARBA" id="ARBA00022481"/>
    </source>
</evidence>
<evidence type="ECO:0000259" key="17">
    <source>
        <dbReference type="PROSITE" id="PS50252"/>
    </source>
</evidence>
<dbReference type="SUPFAM" id="SSF47459">
    <property type="entry name" value="HLH, helix-loop-helix DNA-binding domain"/>
    <property type="match status" value="1"/>
</dbReference>
<evidence type="ECO:0000256" key="7">
    <source>
        <dbReference type="ARBA" id="ARBA00023015"/>
    </source>
</evidence>
<dbReference type="EMBL" id="OW240924">
    <property type="protein sequence ID" value="CAH2327810.1"/>
    <property type="molecule type" value="Genomic_DNA"/>
</dbReference>
<evidence type="ECO:0000313" key="19">
    <source>
        <dbReference type="EMBL" id="CAH2327810.1"/>
    </source>
</evidence>
<evidence type="ECO:0000256" key="4">
    <source>
        <dbReference type="ARBA" id="ARBA00022499"/>
    </source>
</evidence>
<keyword evidence="6" id="KW-0832">Ubl conjugation</keyword>
<dbReference type="InterPro" id="IPR036960">
    <property type="entry name" value="T-box_sf"/>
</dbReference>
<comment type="caution">
    <text evidence="14">Lacks conserved residue(s) required for the propagation of feature annotation.</text>
</comment>
<feature type="compositionally biased region" description="Basic and acidic residues" evidence="16">
    <location>
        <begin position="318"/>
        <end position="330"/>
    </location>
</feature>
<feature type="region of interest" description="Disordered" evidence="16">
    <location>
        <begin position="1856"/>
        <end position="1902"/>
    </location>
</feature>
<evidence type="ECO:0000256" key="10">
    <source>
        <dbReference type="ARBA" id="ARBA00023163"/>
    </source>
</evidence>
<dbReference type="Pfam" id="PF16059">
    <property type="entry name" value="MGA_dom"/>
    <property type="match status" value="1"/>
</dbReference>
<dbReference type="PROSITE" id="PS50888">
    <property type="entry name" value="BHLH"/>
    <property type="match status" value="1"/>
</dbReference>
<feature type="coiled-coil region" evidence="15">
    <location>
        <begin position="2261"/>
        <end position="2288"/>
    </location>
</feature>
<dbReference type="InterPro" id="IPR011598">
    <property type="entry name" value="bHLH_dom"/>
</dbReference>
<feature type="compositionally biased region" description="Acidic residues" evidence="16">
    <location>
        <begin position="1128"/>
        <end position="1139"/>
    </location>
</feature>
<keyword evidence="7" id="KW-0805">Transcription regulation</keyword>
<feature type="region of interest" description="Disordered" evidence="16">
    <location>
        <begin position="422"/>
        <end position="444"/>
    </location>
</feature>
<dbReference type="FunFam" id="4.10.280.10:FF:000040">
    <property type="entry name" value="MAX gene-associated protein isoform X1"/>
    <property type="match status" value="1"/>
</dbReference>
<keyword evidence="5" id="KW-0597">Phosphoprotein</keyword>
<name>A0AAD1WV63_PELCU</name>
<feature type="region of interest" description="Disordered" evidence="16">
    <location>
        <begin position="2041"/>
        <end position="2069"/>
    </location>
</feature>
<keyword evidence="10" id="KW-0804">Transcription</keyword>
<dbReference type="Gene3D" id="4.10.280.10">
    <property type="entry name" value="Helix-loop-helix DNA-binding domain"/>
    <property type="match status" value="1"/>
</dbReference>
<dbReference type="GO" id="GO:0000981">
    <property type="term" value="F:DNA-binding transcription factor activity, RNA polymerase II-specific"/>
    <property type="evidence" value="ECO:0007669"/>
    <property type="project" value="TreeGrafter"/>
</dbReference>
<evidence type="ECO:0000256" key="12">
    <source>
        <dbReference type="ARBA" id="ARBA00059348"/>
    </source>
</evidence>
<dbReference type="InterPro" id="IPR008967">
    <property type="entry name" value="p53-like_TF_DNA-bd_sf"/>
</dbReference>
<dbReference type="GO" id="GO:0005634">
    <property type="term" value="C:nucleus"/>
    <property type="evidence" value="ECO:0007669"/>
    <property type="project" value="UniProtKB-SubCell"/>
</dbReference>
<evidence type="ECO:0000313" key="20">
    <source>
        <dbReference type="Proteomes" id="UP001295444"/>
    </source>
</evidence>
<protein>
    <recommendedName>
        <fullName evidence="13">MAX gene-associated protein</fullName>
    </recommendedName>
</protein>
<feature type="compositionally biased region" description="Basic and acidic residues" evidence="16">
    <location>
        <begin position="377"/>
        <end position="394"/>
    </location>
</feature>
<evidence type="ECO:0000256" key="15">
    <source>
        <dbReference type="SAM" id="Coils"/>
    </source>
</evidence>
<feature type="region of interest" description="Disordered" evidence="16">
    <location>
        <begin position="2160"/>
        <end position="2179"/>
    </location>
</feature>
<feature type="region of interest" description="Disordered" evidence="16">
    <location>
        <begin position="658"/>
        <end position="688"/>
    </location>
</feature>
<feature type="region of interest" description="Disordered" evidence="16">
    <location>
        <begin position="305"/>
        <end position="330"/>
    </location>
</feature>
<feature type="region of interest" description="Disordered" evidence="16">
    <location>
        <begin position="926"/>
        <end position="947"/>
    </location>
</feature>
<feature type="compositionally biased region" description="Basic and acidic residues" evidence="16">
    <location>
        <begin position="2045"/>
        <end position="2059"/>
    </location>
</feature>
<feature type="region of interest" description="Disordered" evidence="16">
    <location>
        <begin position="1405"/>
        <end position="1442"/>
    </location>
</feature>
<dbReference type="FunFam" id="2.60.40.820:FF:000009">
    <property type="entry name" value="MAX gene-associated protein isoform X1"/>
    <property type="match status" value="1"/>
</dbReference>
<feature type="compositionally biased region" description="Basic residues" evidence="16">
    <location>
        <begin position="2168"/>
        <end position="2179"/>
    </location>
</feature>
<dbReference type="GO" id="GO:0045893">
    <property type="term" value="P:positive regulation of DNA-templated transcription"/>
    <property type="evidence" value="ECO:0007669"/>
    <property type="project" value="InterPro"/>
</dbReference>
<accession>A0AAD1WV63</accession>
<feature type="compositionally biased region" description="Polar residues" evidence="16">
    <location>
        <begin position="1423"/>
        <end position="1442"/>
    </location>
</feature>
<feature type="region of interest" description="Disordered" evidence="16">
    <location>
        <begin position="1048"/>
        <end position="1140"/>
    </location>
</feature>
<organism evidence="19 20">
    <name type="scientific">Pelobates cultripes</name>
    <name type="common">Western spadefoot toad</name>
    <dbReference type="NCBI Taxonomy" id="61616"/>
    <lineage>
        <taxon>Eukaryota</taxon>
        <taxon>Metazoa</taxon>
        <taxon>Chordata</taxon>
        <taxon>Craniata</taxon>
        <taxon>Vertebrata</taxon>
        <taxon>Euteleostomi</taxon>
        <taxon>Amphibia</taxon>
        <taxon>Batrachia</taxon>
        <taxon>Anura</taxon>
        <taxon>Pelobatoidea</taxon>
        <taxon>Pelobatidae</taxon>
        <taxon>Pelobates</taxon>
    </lineage>
</organism>
<keyword evidence="20" id="KW-1185">Reference proteome</keyword>
<keyword evidence="9 14" id="KW-0238">DNA-binding</keyword>
<dbReference type="PROSITE" id="PS50252">
    <property type="entry name" value="TBOX_3"/>
    <property type="match status" value="1"/>
</dbReference>
<evidence type="ECO:0000259" key="18">
    <source>
        <dbReference type="PROSITE" id="PS50888"/>
    </source>
</evidence>
<dbReference type="GO" id="GO:0000785">
    <property type="term" value="C:chromatin"/>
    <property type="evidence" value="ECO:0007669"/>
    <property type="project" value="TreeGrafter"/>
</dbReference>
<dbReference type="PANTHER" id="PTHR11267:SF32">
    <property type="entry name" value="MAX GENE-ASSOCIATED PROTEIN"/>
    <property type="match status" value="1"/>
</dbReference>
<dbReference type="Pfam" id="PF00907">
    <property type="entry name" value="T-box"/>
    <property type="match status" value="1"/>
</dbReference>
<dbReference type="Gene3D" id="2.60.40.820">
    <property type="entry name" value="Transcription factor, T-box"/>
    <property type="match status" value="1"/>
</dbReference>
<feature type="domain" description="T-box" evidence="17">
    <location>
        <begin position="115"/>
        <end position="296"/>
    </location>
</feature>
<dbReference type="PRINTS" id="PR00937">
    <property type="entry name" value="TBOX"/>
</dbReference>
<evidence type="ECO:0000256" key="9">
    <source>
        <dbReference type="ARBA" id="ARBA00023125"/>
    </source>
</evidence>
<dbReference type="GO" id="GO:0001708">
    <property type="term" value="P:cell fate specification"/>
    <property type="evidence" value="ECO:0007669"/>
    <property type="project" value="TreeGrafter"/>
</dbReference>
<feature type="compositionally biased region" description="Polar residues" evidence="16">
    <location>
        <begin position="668"/>
        <end position="677"/>
    </location>
</feature>
<feature type="compositionally biased region" description="Low complexity" evidence="16">
    <location>
        <begin position="926"/>
        <end position="939"/>
    </location>
</feature>
<dbReference type="InterPro" id="IPR036638">
    <property type="entry name" value="HLH_DNA-bd_sf"/>
</dbReference>
<keyword evidence="11 14" id="KW-0539">Nucleus</keyword>
<feature type="region of interest" description="Disordered" evidence="16">
    <location>
        <begin position="373"/>
        <end position="394"/>
    </location>
</feature>
<evidence type="ECO:0000256" key="14">
    <source>
        <dbReference type="PROSITE-ProRule" id="PRU00201"/>
    </source>
</evidence>
<dbReference type="GO" id="GO:0000978">
    <property type="term" value="F:RNA polymerase II cis-regulatory region sequence-specific DNA binding"/>
    <property type="evidence" value="ECO:0007669"/>
    <property type="project" value="InterPro"/>
</dbReference>
<dbReference type="PANTHER" id="PTHR11267">
    <property type="entry name" value="T-BOX PROTEIN-RELATED"/>
    <property type="match status" value="1"/>
</dbReference>
<dbReference type="Proteomes" id="UP001295444">
    <property type="component" value="Chromosome 13"/>
</dbReference>
<dbReference type="InterPro" id="IPR001699">
    <property type="entry name" value="TF_T-box"/>
</dbReference>
<reference evidence="19" key="1">
    <citation type="submission" date="2022-03" db="EMBL/GenBank/DDBJ databases">
        <authorList>
            <person name="Alioto T."/>
            <person name="Alioto T."/>
            <person name="Gomez Garrido J."/>
        </authorList>
    </citation>
    <scope>NUCLEOTIDE SEQUENCE</scope>
</reference>
<dbReference type="SMART" id="SM00353">
    <property type="entry name" value="HLH"/>
    <property type="match status" value="1"/>
</dbReference>